<feature type="region of interest" description="Disordered" evidence="1">
    <location>
        <begin position="698"/>
        <end position="834"/>
    </location>
</feature>
<feature type="region of interest" description="Disordered" evidence="1">
    <location>
        <begin position="322"/>
        <end position="353"/>
    </location>
</feature>
<dbReference type="Proteomes" id="UP000031668">
    <property type="component" value="Unassembled WGS sequence"/>
</dbReference>
<protein>
    <submittedName>
        <fullName evidence="2">Uncharacterized protein</fullName>
    </submittedName>
</protein>
<evidence type="ECO:0000313" key="2">
    <source>
        <dbReference type="EMBL" id="KII67711.1"/>
    </source>
</evidence>
<accession>A0A0C2MKH7</accession>
<feature type="region of interest" description="Disordered" evidence="1">
    <location>
        <begin position="848"/>
        <end position="900"/>
    </location>
</feature>
<feature type="compositionally biased region" description="Low complexity" evidence="1">
    <location>
        <begin position="825"/>
        <end position="834"/>
    </location>
</feature>
<proteinExistence type="predicted"/>
<feature type="compositionally biased region" description="Polar residues" evidence="1">
    <location>
        <begin position="862"/>
        <end position="898"/>
    </location>
</feature>
<feature type="compositionally biased region" description="Low complexity" evidence="1">
    <location>
        <begin position="402"/>
        <end position="435"/>
    </location>
</feature>
<evidence type="ECO:0000313" key="3">
    <source>
        <dbReference type="Proteomes" id="UP000031668"/>
    </source>
</evidence>
<feature type="compositionally biased region" description="Basic and acidic residues" evidence="1">
    <location>
        <begin position="713"/>
        <end position="728"/>
    </location>
</feature>
<gene>
    <name evidence="2" type="ORF">RF11_01757</name>
</gene>
<organism evidence="2 3">
    <name type="scientific">Thelohanellus kitauei</name>
    <name type="common">Myxosporean</name>
    <dbReference type="NCBI Taxonomy" id="669202"/>
    <lineage>
        <taxon>Eukaryota</taxon>
        <taxon>Metazoa</taxon>
        <taxon>Cnidaria</taxon>
        <taxon>Myxozoa</taxon>
        <taxon>Myxosporea</taxon>
        <taxon>Bivalvulida</taxon>
        <taxon>Platysporina</taxon>
        <taxon>Myxobolidae</taxon>
        <taxon>Thelohanellus</taxon>
    </lineage>
</organism>
<feature type="region of interest" description="Disordered" evidence="1">
    <location>
        <begin position="260"/>
        <end position="301"/>
    </location>
</feature>
<feature type="compositionally biased region" description="Polar residues" evidence="1">
    <location>
        <begin position="436"/>
        <end position="448"/>
    </location>
</feature>
<dbReference type="EMBL" id="JWZT01003119">
    <property type="protein sequence ID" value="KII67711.1"/>
    <property type="molecule type" value="Genomic_DNA"/>
</dbReference>
<reference evidence="2 3" key="1">
    <citation type="journal article" date="2014" name="Genome Biol. Evol.">
        <title>The genome of the myxosporean Thelohanellus kitauei shows adaptations to nutrient acquisition within its fish host.</title>
        <authorList>
            <person name="Yang Y."/>
            <person name="Xiong J."/>
            <person name="Zhou Z."/>
            <person name="Huo F."/>
            <person name="Miao W."/>
            <person name="Ran C."/>
            <person name="Liu Y."/>
            <person name="Zhang J."/>
            <person name="Feng J."/>
            <person name="Wang M."/>
            <person name="Wang M."/>
            <person name="Wang L."/>
            <person name="Yao B."/>
        </authorList>
    </citation>
    <scope>NUCLEOTIDE SEQUENCE [LARGE SCALE GENOMIC DNA]</scope>
    <source>
        <strain evidence="2">Wuqing</strain>
    </source>
</reference>
<name>A0A0C2MKH7_THEKT</name>
<evidence type="ECO:0000256" key="1">
    <source>
        <dbReference type="SAM" id="MobiDB-lite"/>
    </source>
</evidence>
<dbReference type="OMA" id="NSPMEAV"/>
<feature type="compositionally biased region" description="Polar residues" evidence="1">
    <location>
        <begin position="340"/>
        <end position="353"/>
    </location>
</feature>
<feature type="compositionally biased region" description="Polar residues" evidence="1">
    <location>
        <begin position="810"/>
        <end position="824"/>
    </location>
</feature>
<feature type="region of interest" description="Disordered" evidence="1">
    <location>
        <begin position="397"/>
        <end position="448"/>
    </location>
</feature>
<feature type="compositionally biased region" description="Polar residues" evidence="1">
    <location>
        <begin position="322"/>
        <end position="332"/>
    </location>
</feature>
<dbReference type="AlphaFoldDB" id="A0A0C2MKH7"/>
<sequence length="934" mass="103027">MSVNYNIVFVCLYCLNHVFKNDCSQSSRYFSNYVSLVVSCPEDYGRVIVDYSWKLFNHMNLEKGFNLSLFKIHFLPYIYFNFSTKGEICQLNSLTLYVQMPDVSKPFIQTKSSLSYTQSKLCVPDSSAHTENLKITFTRFHLKGKWCTPKLEMTLQRSRRLSIITVKPSRPVIPKVTNRVNKTPQIYQPNEPGKTKTAYPIQTTTKYLDTIINLTKDDEGSISGTGLYEVVTRLVANYTPLFDENTTQTVQVNSFSNGLSQTKVDSTSRISHTSVSLQNDQAETTEIGNSQKSYPKSTPTASSIVLQTNTSITKETSLKTTNHLTVTPSSSTTKKEPVSTRYSTQNGTLSTIRSQPVDIQSTALTKNNITTILPERNHSLNSSEELKSSSTTLTRLAENGDTSSHSTKQTKSQQTTTDTSTPSTQTSNTFTTGRTLSDTTTEKISSPTAYRNFETKTKLTDNSSPRSTIIVTIQDLSEETSTQIHQTLRTSNFLNETSTKKFNNHTIDNITTTSERPLVITSSQTSRIISTTTYVTPNTPTQSSELLSTDSTSHEINKNHTIDDETTTSEQPLVVTSSQKSTVILTTTDFTSNTPTQYNESLRTNSTTNEIIKNHTIDNITTTSERPLMTTSSQTSTIISTTTYVTSNTPTQYNDSLRTNSTSNGIINKSHTIDNITTTSEQPLMTTSSQTSTIISTITDYTSKTPTQSSEPLRADSTSREINKKHTIDNITKTSEQPSEATSSQKPTIILTTTDYTSKPPTRSSKSLSTGSTLHEITKDQTVGHTIKTSKGSLEVSSTQQSTITQATQDVTNQTSHHNRQVQNTAPSSSEATTTTVAIHTTYSTLDTSSKSSSVSVIPPQNVKNNHNHGSSLTSQKIVMSTQSSTQKLSDTSSTNQQTDHKITEITTLADTVEISTTPTCTDCCYACTRVNVE</sequence>
<comment type="caution">
    <text evidence="2">The sequence shown here is derived from an EMBL/GenBank/DDBJ whole genome shotgun (WGS) entry which is preliminary data.</text>
</comment>
<feature type="compositionally biased region" description="Low complexity" evidence="1">
    <location>
        <begin position="797"/>
        <end position="809"/>
    </location>
</feature>
<keyword evidence="3" id="KW-1185">Reference proteome</keyword>
<feature type="compositionally biased region" description="Polar residues" evidence="1">
    <location>
        <begin position="729"/>
        <end position="796"/>
    </location>
</feature>